<evidence type="ECO:0000259" key="2">
    <source>
        <dbReference type="Pfam" id="PF00646"/>
    </source>
</evidence>
<organism evidence="4 5">
    <name type="scientific">Eragrostis curvula</name>
    <name type="common">weeping love grass</name>
    <dbReference type="NCBI Taxonomy" id="38414"/>
    <lineage>
        <taxon>Eukaryota</taxon>
        <taxon>Viridiplantae</taxon>
        <taxon>Streptophyta</taxon>
        <taxon>Embryophyta</taxon>
        <taxon>Tracheophyta</taxon>
        <taxon>Spermatophyta</taxon>
        <taxon>Magnoliopsida</taxon>
        <taxon>Liliopsida</taxon>
        <taxon>Poales</taxon>
        <taxon>Poaceae</taxon>
        <taxon>PACMAD clade</taxon>
        <taxon>Chloridoideae</taxon>
        <taxon>Eragrostideae</taxon>
        <taxon>Eragrostidinae</taxon>
        <taxon>Eragrostis</taxon>
    </lineage>
</organism>
<dbReference type="InterPro" id="IPR032675">
    <property type="entry name" value="LRR_dom_sf"/>
</dbReference>
<feature type="domain" description="F-box" evidence="2">
    <location>
        <begin position="86"/>
        <end position="125"/>
    </location>
</feature>
<dbReference type="InterPro" id="IPR001810">
    <property type="entry name" value="F-box_dom"/>
</dbReference>
<keyword evidence="5" id="KW-1185">Reference proteome</keyword>
<dbReference type="CDD" id="cd22160">
    <property type="entry name" value="F-box_AtFBL13-like"/>
    <property type="match status" value="1"/>
</dbReference>
<comment type="caution">
    <text evidence="4">The sequence shown here is derived from an EMBL/GenBank/DDBJ whole genome shotgun (WGS) entry which is preliminary data.</text>
</comment>
<reference evidence="4 5" key="1">
    <citation type="journal article" date="2019" name="Sci. Rep.">
        <title>A high-quality genome of Eragrostis curvula grass provides insights into Poaceae evolution and supports new strategies to enhance forage quality.</title>
        <authorList>
            <person name="Carballo J."/>
            <person name="Santos B.A.C.M."/>
            <person name="Zappacosta D."/>
            <person name="Garbus I."/>
            <person name="Selva J.P."/>
            <person name="Gallo C.A."/>
            <person name="Diaz A."/>
            <person name="Albertini E."/>
            <person name="Caccamo M."/>
            <person name="Echenique V."/>
        </authorList>
    </citation>
    <scope>NUCLEOTIDE SEQUENCE [LARGE SCALE GENOMIC DNA]</scope>
    <source>
        <strain evidence="5">cv. Victoria</strain>
        <tissue evidence="4">Leaf</tissue>
    </source>
</reference>
<dbReference type="Pfam" id="PF24758">
    <property type="entry name" value="LRR_At5g56370"/>
    <property type="match status" value="1"/>
</dbReference>
<evidence type="ECO:0000256" key="1">
    <source>
        <dbReference type="SAM" id="MobiDB-lite"/>
    </source>
</evidence>
<dbReference type="InterPro" id="IPR036047">
    <property type="entry name" value="F-box-like_dom_sf"/>
</dbReference>
<feature type="region of interest" description="Disordered" evidence="1">
    <location>
        <begin position="502"/>
        <end position="522"/>
    </location>
</feature>
<dbReference type="SUPFAM" id="SSF81383">
    <property type="entry name" value="F-box domain"/>
    <property type="match status" value="1"/>
</dbReference>
<dbReference type="EMBL" id="RWGY01000031">
    <property type="protein sequence ID" value="TVU14406.1"/>
    <property type="molecule type" value="Genomic_DNA"/>
</dbReference>
<evidence type="ECO:0000259" key="3">
    <source>
        <dbReference type="Pfam" id="PF24758"/>
    </source>
</evidence>
<feature type="region of interest" description="Disordered" evidence="1">
    <location>
        <begin position="27"/>
        <end position="63"/>
    </location>
</feature>
<proteinExistence type="predicted"/>
<dbReference type="Gene3D" id="3.80.10.10">
    <property type="entry name" value="Ribonuclease Inhibitor"/>
    <property type="match status" value="2"/>
</dbReference>
<accession>A0A5J9TSP2</accession>
<dbReference type="OrthoDB" id="586540at2759"/>
<dbReference type="InterPro" id="IPR053197">
    <property type="entry name" value="F-box_SCFL_complex_component"/>
</dbReference>
<evidence type="ECO:0000313" key="4">
    <source>
        <dbReference type="EMBL" id="TVU14406.1"/>
    </source>
</evidence>
<feature type="non-terminal residue" evidence="4">
    <location>
        <position position="1"/>
    </location>
</feature>
<dbReference type="Proteomes" id="UP000324897">
    <property type="component" value="Unassembled WGS sequence"/>
</dbReference>
<name>A0A5J9TSP2_9POAL</name>
<dbReference type="SUPFAM" id="SSF52047">
    <property type="entry name" value="RNI-like"/>
    <property type="match status" value="1"/>
</dbReference>
<feature type="domain" description="F-box/LRR-repeat protein 15/At3g58940/PEG3-like LRR" evidence="3">
    <location>
        <begin position="204"/>
        <end position="297"/>
    </location>
</feature>
<gene>
    <name evidence="4" type="ORF">EJB05_37871</name>
</gene>
<dbReference type="PANTHER" id="PTHR34223:SF95">
    <property type="entry name" value="F-BOX DOMAIN-CONTAINING PROTEIN"/>
    <property type="match status" value="1"/>
</dbReference>
<dbReference type="InterPro" id="IPR053781">
    <property type="entry name" value="F-box_AtFBL13-like"/>
</dbReference>
<dbReference type="Gramene" id="TVU14406">
    <property type="protein sequence ID" value="TVU14406"/>
    <property type="gene ID" value="EJB05_37871"/>
</dbReference>
<evidence type="ECO:0000313" key="5">
    <source>
        <dbReference type="Proteomes" id="UP000324897"/>
    </source>
</evidence>
<dbReference type="AlphaFoldDB" id="A0A5J9TSP2"/>
<dbReference type="InterPro" id="IPR055411">
    <property type="entry name" value="LRR_FXL15/At3g58940/PEG3-like"/>
</dbReference>
<sequence>MGMVHSPWLLRATVTCMCQRSIAASRAHGEAAQRGPPPWSRDAPGTHRGTIKRPSRTASSTRSCAIGLQGRDGRLIISRTAASSVLSALPDCLLHEVMSHMKARQVVQTCMLSARWQHLWRSVPCLDVDQEEFKTRSAGVAGGKEARQKFEDFGVILLGSHVSVAHLDTFRLSTTGSDDLFGENRLASSWIRRSIKFGTQKPWRLKRLHLSNVDLDDFFAEHLRSGCPSLEDLELSCCTCDFGAITSDSLKNLGLKCCRCKELSEITSPTLKNLVMHSGAHNKDRPLVIVAPDLACLFLSVITSNGIFLNEMASLARATIHQRWNEEATQSKIKDAQLKILSSVRNVTSLVLSSFKTMVFGEESDTFPEFKNMKTLKLRDCDISHDHQISRHILWNSPNLENLFLRHCKFTDDSKKKKQTSKPKKNPPSKCNNLLDVRCENLKQTEITYRDDDIRQLELWLHVSGNFPNNTIKLTKFALLDVHSCWPIRRVEDTFADTAPKPWFTDKSKKRASNSKKNPPPQCHNLMDIRCENLKHTEFVYRADDIRGLVELLLHISGNSPNTNIKLTRVNQ</sequence>
<dbReference type="PANTHER" id="PTHR34223">
    <property type="entry name" value="OS11G0201299 PROTEIN"/>
    <property type="match status" value="1"/>
</dbReference>
<dbReference type="Gene3D" id="1.20.1280.50">
    <property type="match status" value="1"/>
</dbReference>
<protein>
    <recommendedName>
        <fullName evidence="6">F-box domain-containing protein</fullName>
    </recommendedName>
</protein>
<dbReference type="Pfam" id="PF00646">
    <property type="entry name" value="F-box"/>
    <property type="match status" value="1"/>
</dbReference>
<evidence type="ECO:0008006" key="6">
    <source>
        <dbReference type="Google" id="ProtNLM"/>
    </source>
</evidence>